<sequence length="114" mass="13226">MRTYLSGLTASGYAHPQIIPGAIYLDKNGNRVTVKELMFDRVYFIRDGYSFHSSLNVEIFISRFRREIPLSRKNHVSRVNVDKKLQELKNMIAAWERAEMKKAPNLKTPGRVTK</sequence>
<dbReference type="InterPro" id="IPR025317">
    <property type="entry name" value="DUF4222"/>
</dbReference>
<protein>
    <submittedName>
        <fullName evidence="1">Putative prophage protein</fullName>
    </submittedName>
</protein>
<gene>
    <name evidence="1" type="ORF">NCTC8622_06302</name>
</gene>
<dbReference type="EMBL" id="UGCP01000002">
    <property type="protein sequence ID" value="STI87150.1"/>
    <property type="molecule type" value="Genomic_DNA"/>
</dbReference>
<name>A0A376UD72_ECOLX</name>
<evidence type="ECO:0000313" key="1">
    <source>
        <dbReference type="EMBL" id="STI87150.1"/>
    </source>
</evidence>
<dbReference type="AlphaFoldDB" id="A0A376UD72"/>
<proteinExistence type="predicted"/>
<dbReference type="Pfam" id="PF13973">
    <property type="entry name" value="DUF4222"/>
    <property type="match status" value="1"/>
</dbReference>
<reference evidence="1 2" key="1">
    <citation type="submission" date="2018-06" db="EMBL/GenBank/DDBJ databases">
        <authorList>
            <consortium name="Pathogen Informatics"/>
            <person name="Doyle S."/>
        </authorList>
    </citation>
    <scope>NUCLEOTIDE SEQUENCE [LARGE SCALE GENOMIC DNA]</scope>
    <source>
        <strain evidence="1 2">NCTC8622</strain>
    </source>
</reference>
<dbReference type="Proteomes" id="UP000254079">
    <property type="component" value="Unassembled WGS sequence"/>
</dbReference>
<organism evidence="1 2">
    <name type="scientific">Escherichia coli</name>
    <dbReference type="NCBI Taxonomy" id="562"/>
    <lineage>
        <taxon>Bacteria</taxon>
        <taxon>Pseudomonadati</taxon>
        <taxon>Pseudomonadota</taxon>
        <taxon>Gammaproteobacteria</taxon>
        <taxon>Enterobacterales</taxon>
        <taxon>Enterobacteriaceae</taxon>
        <taxon>Escherichia</taxon>
    </lineage>
</organism>
<evidence type="ECO:0000313" key="2">
    <source>
        <dbReference type="Proteomes" id="UP000254079"/>
    </source>
</evidence>
<accession>A0A376UD72</accession>